<gene>
    <name evidence="1" type="ORF">RR46_07385</name>
</gene>
<keyword evidence="2" id="KW-1185">Reference proteome</keyword>
<evidence type="ECO:0000313" key="2">
    <source>
        <dbReference type="Proteomes" id="UP000053268"/>
    </source>
</evidence>
<dbReference type="EMBL" id="KQ459589">
    <property type="protein sequence ID" value="KPI97638.1"/>
    <property type="molecule type" value="Genomic_DNA"/>
</dbReference>
<name>A0A194PX93_PAPXU</name>
<organism evidence="1 2">
    <name type="scientific">Papilio xuthus</name>
    <name type="common">Asian swallowtail butterfly</name>
    <dbReference type="NCBI Taxonomy" id="66420"/>
    <lineage>
        <taxon>Eukaryota</taxon>
        <taxon>Metazoa</taxon>
        <taxon>Ecdysozoa</taxon>
        <taxon>Arthropoda</taxon>
        <taxon>Hexapoda</taxon>
        <taxon>Insecta</taxon>
        <taxon>Pterygota</taxon>
        <taxon>Neoptera</taxon>
        <taxon>Endopterygota</taxon>
        <taxon>Lepidoptera</taxon>
        <taxon>Glossata</taxon>
        <taxon>Ditrysia</taxon>
        <taxon>Papilionoidea</taxon>
        <taxon>Papilionidae</taxon>
        <taxon>Papilioninae</taxon>
        <taxon>Papilio</taxon>
    </lineage>
</organism>
<accession>A0A194PX93</accession>
<sequence length="545" mass="63061">MWQKELSLQYAGTSKQSARVISWLAGFRNDHININFVMRLKRLYVAVLSLVFSSIFCEELTDKPNNSTVEYDPESLLIKIFNLNGTIQSRAKFKFEDKNQDLYFTTNESTNNYKVNDNVQYSNEDNGEKITFKDDNRVGRVKKRRRRKPRLQGPQGLVPGYYGPYAPNLQTTGIGGSPFYGQDPNDIYRPPKRQRPSLASEALSSVSEALTSIALFDDRECVARLLCEAASGAPGFGSLQSIAGLQPLLTLLSAYRGISSNPLFVFGRAAFLGMSSKNNPASCRYAYPLCPTDPEQLVFYLNNHNGGFFRFFNAPQNSQQNINQFYNQLSQNYNNQQYQFPQNGISNFPYQPNQINGYPTQKYGNNYSYDQKYDSLNKIRFKNNYEENKIEKRIQNTPSKYLDDFDSIENVDSITKWSFPENNNINTNNIRDGKGLKFPEYSYYDNNIKQINNRERYEENKRDPRGFKFPDTRNIEYEINKYQELDSMANKYNYNSYNYLNSDINKGHNNEYDTDQTVRTIYVVRGNGDPNHPEIIKLRPGQTIY</sequence>
<evidence type="ECO:0000313" key="1">
    <source>
        <dbReference type="EMBL" id="KPI97638.1"/>
    </source>
</evidence>
<reference evidence="1 2" key="1">
    <citation type="journal article" date="2015" name="Nat. Commun.">
        <title>Outbred genome sequencing and CRISPR/Cas9 gene editing in butterflies.</title>
        <authorList>
            <person name="Li X."/>
            <person name="Fan D."/>
            <person name="Zhang W."/>
            <person name="Liu G."/>
            <person name="Zhang L."/>
            <person name="Zhao L."/>
            <person name="Fang X."/>
            <person name="Chen L."/>
            <person name="Dong Y."/>
            <person name="Chen Y."/>
            <person name="Ding Y."/>
            <person name="Zhao R."/>
            <person name="Feng M."/>
            <person name="Zhu Y."/>
            <person name="Feng Y."/>
            <person name="Jiang X."/>
            <person name="Zhu D."/>
            <person name="Xiang H."/>
            <person name="Feng X."/>
            <person name="Li S."/>
            <person name="Wang J."/>
            <person name="Zhang G."/>
            <person name="Kronforst M.R."/>
            <person name="Wang W."/>
        </authorList>
    </citation>
    <scope>NUCLEOTIDE SEQUENCE [LARGE SCALE GENOMIC DNA]</scope>
    <source>
        <strain evidence="1">Ya'a_city_454_Px</strain>
        <tissue evidence="1">Whole body</tissue>
    </source>
</reference>
<dbReference type="STRING" id="66420.A0A194PX93"/>
<dbReference type="AlphaFoldDB" id="A0A194PX93"/>
<proteinExistence type="predicted"/>
<dbReference type="Proteomes" id="UP000053268">
    <property type="component" value="Unassembled WGS sequence"/>
</dbReference>
<protein>
    <submittedName>
        <fullName evidence="1">Uncharacterized protein</fullName>
    </submittedName>
</protein>